<keyword evidence="1" id="KW-0813">Transport</keyword>
<dbReference type="OrthoDB" id="9805029at2"/>
<keyword evidence="6" id="KW-1185">Reference proteome</keyword>
<dbReference type="SUPFAM" id="SSF52540">
    <property type="entry name" value="P-loop containing nucleoside triphosphate hydrolases"/>
    <property type="match status" value="1"/>
</dbReference>
<dbReference type="PROSITE" id="PS00211">
    <property type="entry name" value="ABC_TRANSPORTER_1"/>
    <property type="match status" value="1"/>
</dbReference>
<proteinExistence type="predicted"/>
<reference evidence="5 6" key="1">
    <citation type="submission" date="2018-06" db="EMBL/GenBank/DDBJ databases">
        <authorList>
            <consortium name="Pathogen Informatics"/>
            <person name="Doyle S."/>
        </authorList>
    </citation>
    <scope>NUCLEOTIDE SEQUENCE [LARGE SCALE GENOMIC DNA]</scope>
    <source>
        <strain evidence="5 6">NCTC13337</strain>
    </source>
</reference>
<protein>
    <submittedName>
        <fullName evidence="5">Uncharacterized ABC transporter ATP-binding protein YbhF</fullName>
    </submittedName>
</protein>
<evidence type="ECO:0000313" key="6">
    <source>
        <dbReference type="Proteomes" id="UP000254601"/>
    </source>
</evidence>
<name>A0A380MT19_9GAMM</name>
<dbReference type="InterPro" id="IPR027417">
    <property type="entry name" value="P-loop_NTPase"/>
</dbReference>
<dbReference type="InterPro" id="IPR003593">
    <property type="entry name" value="AAA+_ATPase"/>
</dbReference>
<evidence type="ECO:0000256" key="3">
    <source>
        <dbReference type="ARBA" id="ARBA00022840"/>
    </source>
</evidence>
<dbReference type="Proteomes" id="UP000254601">
    <property type="component" value="Unassembled WGS sequence"/>
</dbReference>
<gene>
    <name evidence="5" type="primary">ybhF_2</name>
    <name evidence="5" type="ORF">NCTC13337_00766</name>
</gene>
<dbReference type="PANTHER" id="PTHR42939">
    <property type="entry name" value="ABC TRANSPORTER ATP-BINDING PROTEIN ALBC-RELATED"/>
    <property type="match status" value="1"/>
</dbReference>
<evidence type="ECO:0000259" key="4">
    <source>
        <dbReference type="PROSITE" id="PS50893"/>
    </source>
</evidence>
<accession>A0A380MT19</accession>
<evidence type="ECO:0000313" key="5">
    <source>
        <dbReference type="EMBL" id="SUO94487.1"/>
    </source>
</evidence>
<dbReference type="Gene3D" id="3.40.50.300">
    <property type="entry name" value="P-loop containing nucleotide triphosphate hydrolases"/>
    <property type="match status" value="1"/>
</dbReference>
<dbReference type="PROSITE" id="PS50893">
    <property type="entry name" value="ABC_TRANSPORTER_2"/>
    <property type="match status" value="1"/>
</dbReference>
<evidence type="ECO:0000256" key="2">
    <source>
        <dbReference type="ARBA" id="ARBA00022741"/>
    </source>
</evidence>
<feature type="domain" description="ABC transporter" evidence="4">
    <location>
        <begin position="6"/>
        <end position="230"/>
    </location>
</feature>
<dbReference type="PANTHER" id="PTHR42939:SF1">
    <property type="entry name" value="ABC TRANSPORTER ATP-BINDING PROTEIN ALBC-RELATED"/>
    <property type="match status" value="1"/>
</dbReference>
<dbReference type="GO" id="GO:0005524">
    <property type="term" value="F:ATP binding"/>
    <property type="evidence" value="ECO:0007669"/>
    <property type="project" value="UniProtKB-KW"/>
</dbReference>
<dbReference type="Pfam" id="PF00005">
    <property type="entry name" value="ABC_tran"/>
    <property type="match status" value="1"/>
</dbReference>
<keyword evidence="2" id="KW-0547">Nucleotide-binding</keyword>
<organism evidence="5 6">
    <name type="scientific">Suttonella ornithocola</name>
    <dbReference type="NCBI Taxonomy" id="279832"/>
    <lineage>
        <taxon>Bacteria</taxon>
        <taxon>Pseudomonadati</taxon>
        <taxon>Pseudomonadota</taxon>
        <taxon>Gammaproteobacteria</taxon>
        <taxon>Cardiobacteriales</taxon>
        <taxon>Cardiobacteriaceae</taxon>
        <taxon>Suttonella</taxon>
    </lineage>
</organism>
<dbReference type="InterPro" id="IPR003439">
    <property type="entry name" value="ABC_transporter-like_ATP-bd"/>
</dbReference>
<evidence type="ECO:0000256" key="1">
    <source>
        <dbReference type="ARBA" id="ARBA00022448"/>
    </source>
</evidence>
<keyword evidence="3 5" id="KW-0067">ATP-binding</keyword>
<dbReference type="AlphaFoldDB" id="A0A380MT19"/>
<dbReference type="InterPro" id="IPR051782">
    <property type="entry name" value="ABC_Transporter_VariousFunc"/>
</dbReference>
<sequence length="301" mass="32903">MNSILIEANHLSKTFRGRCAVYPLDLTIHAGECVALAGHNGAGKSTLMKMLLGLLSPTTGSVYLQGKAPTDAQVKTKLGYLPETVSLYPSLTGRETLKFFAKLKKQPIAANEALLETVGILDAADRRVGTYSKGMRQRLALAQALIGQPDILFLDEPTTGLDPASRREFYERIALLRASGVAILLSSHALAELAGQVDRIIIMKQGHKMADGDLTQLRMQAELPTILMTECAAPLPSPWQSIGESRWQCAVNEAEKNAVITQLYREHSPADIHIQAPSLDDLYADFLKREPIKTIEEATDE</sequence>
<dbReference type="RefSeq" id="WP_072575773.1">
    <property type="nucleotide sequence ID" value="NZ_LWHB01000024.1"/>
</dbReference>
<dbReference type="CDD" id="cd03230">
    <property type="entry name" value="ABC_DR_subfamily_A"/>
    <property type="match status" value="1"/>
</dbReference>
<dbReference type="EMBL" id="UHIC01000001">
    <property type="protein sequence ID" value="SUO94487.1"/>
    <property type="molecule type" value="Genomic_DNA"/>
</dbReference>
<dbReference type="InterPro" id="IPR017871">
    <property type="entry name" value="ABC_transporter-like_CS"/>
</dbReference>
<dbReference type="SMART" id="SM00382">
    <property type="entry name" value="AAA"/>
    <property type="match status" value="1"/>
</dbReference>
<dbReference type="GO" id="GO:0016887">
    <property type="term" value="F:ATP hydrolysis activity"/>
    <property type="evidence" value="ECO:0007669"/>
    <property type="project" value="InterPro"/>
</dbReference>